<accession>A0A926DSQ9</accession>
<dbReference type="GO" id="GO:0051301">
    <property type="term" value="P:cell division"/>
    <property type="evidence" value="ECO:0007669"/>
    <property type="project" value="UniProtKB-KW"/>
</dbReference>
<keyword evidence="9 10" id="KW-0131">Cell cycle</keyword>
<keyword evidence="4 10" id="KW-1003">Cell membrane</keyword>
<feature type="transmembrane region" description="Helical" evidence="11">
    <location>
        <begin position="177"/>
        <end position="203"/>
    </location>
</feature>
<dbReference type="Pfam" id="PF02687">
    <property type="entry name" value="FtsX"/>
    <property type="match status" value="1"/>
</dbReference>
<dbReference type="GO" id="GO:0005886">
    <property type="term" value="C:plasma membrane"/>
    <property type="evidence" value="ECO:0007669"/>
    <property type="project" value="UniProtKB-SubCell"/>
</dbReference>
<evidence type="ECO:0000256" key="11">
    <source>
        <dbReference type="SAM" id="Phobius"/>
    </source>
</evidence>
<keyword evidence="7 11" id="KW-1133">Transmembrane helix</keyword>
<feature type="transmembrane region" description="Helical" evidence="11">
    <location>
        <begin position="21"/>
        <end position="42"/>
    </location>
</feature>
<keyword evidence="5 10" id="KW-0132">Cell division</keyword>
<dbReference type="InterPro" id="IPR003838">
    <property type="entry name" value="ABC3_permease_C"/>
</dbReference>
<dbReference type="AlphaFoldDB" id="A0A926DSQ9"/>
<evidence type="ECO:0000256" key="10">
    <source>
        <dbReference type="PIRNR" id="PIRNR003097"/>
    </source>
</evidence>
<dbReference type="InterPro" id="IPR004513">
    <property type="entry name" value="FtsX"/>
</dbReference>
<evidence type="ECO:0000313" key="15">
    <source>
        <dbReference type="Proteomes" id="UP000657006"/>
    </source>
</evidence>
<evidence type="ECO:0000256" key="4">
    <source>
        <dbReference type="ARBA" id="ARBA00022475"/>
    </source>
</evidence>
<dbReference type="InterPro" id="IPR040690">
    <property type="entry name" value="FtsX_ECD"/>
</dbReference>
<evidence type="ECO:0000256" key="5">
    <source>
        <dbReference type="ARBA" id="ARBA00022618"/>
    </source>
</evidence>
<evidence type="ECO:0000259" key="12">
    <source>
        <dbReference type="Pfam" id="PF02687"/>
    </source>
</evidence>
<proteinExistence type="inferred from homology"/>
<evidence type="ECO:0000313" key="14">
    <source>
        <dbReference type="EMBL" id="MBC8543298.1"/>
    </source>
</evidence>
<gene>
    <name evidence="14" type="ORF">H8730_07050</name>
</gene>
<reference evidence="14" key="1">
    <citation type="submission" date="2020-08" db="EMBL/GenBank/DDBJ databases">
        <title>Genome public.</title>
        <authorList>
            <person name="Liu C."/>
            <person name="Sun Q."/>
        </authorList>
    </citation>
    <scope>NUCLEOTIDE SEQUENCE</scope>
    <source>
        <strain evidence="14">NSJ-32</strain>
    </source>
</reference>
<sequence length="305" mass="33922">MRIRTIKVCLKDGCKGILRNGLMSLASIGTIAACLFILGLTFCIVRNVQQFTNDLGNSLGIVVFLKEGVTEEQGRNLAEELNARDEVKGARYISPDEAWMNFKQTLEKETGLNSDILSELDQDNPLANCANIEVYLYDAQSQASFVEYLETSSDVRSVKYSNEAADMLSSFSKLVTYVGLALIAILVFIAVLLIVNTIKLSVYIRRYEINIMKYIGARDSFVKLPFIVEGVIIGLIGAVVPGCLIYFAYYYVVEIINERFSSVSYLFNFLSVNTIMQTLIPLFLILGVLVGIIGSSISIRKHLKV</sequence>
<keyword evidence="6 11" id="KW-0812">Transmembrane</keyword>
<feature type="transmembrane region" description="Helical" evidence="11">
    <location>
        <begin position="224"/>
        <end position="249"/>
    </location>
</feature>
<dbReference type="InterPro" id="IPR058204">
    <property type="entry name" value="FtsX_firmicutes-type"/>
</dbReference>
<evidence type="ECO:0000256" key="3">
    <source>
        <dbReference type="ARBA" id="ARBA00021907"/>
    </source>
</evidence>
<evidence type="ECO:0000256" key="1">
    <source>
        <dbReference type="ARBA" id="ARBA00004651"/>
    </source>
</evidence>
<dbReference type="EMBL" id="JACRSQ010000008">
    <property type="protein sequence ID" value="MBC8543298.1"/>
    <property type="molecule type" value="Genomic_DNA"/>
</dbReference>
<name>A0A926DSQ9_9FIRM</name>
<dbReference type="Gene3D" id="3.30.70.3040">
    <property type="match status" value="1"/>
</dbReference>
<evidence type="ECO:0000256" key="6">
    <source>
        <dbReference type="ARBA" id="ARBA00022692"/>
    </source>
</evidence>
<feature type="domain" description="FtsX extracellular" evidence="13">
    <location>
        <begin position="61"/>
        <end position="158"/>
    </location>
</feature>
<keyword evidence="8 10" id="KW-0472">Membrane</keyword>
<evidence type="ECO:0000256" key="8">
    <source>
        <dbReference type="ARBA" id="ARBA00023136"/>
    </source>
</evidence>
<dbReference type="PANTHER" id="PTHR47755:SF1">
    <property type="entry name" value="CELL DIVISION PROTEIN FTSX"/>
    <property type="match status" value="1"/>
</dbReference>
<comment type="similarity">
    <text evidence="2 10">Belongs to the ABC-4 integral membrane protein family. FtsX subfamily.</text>
</comment>
<keyword evidence="15" id="KW-1185">Reference proteome</keyword>
<dbReference type="Pfam" id="PF18075">
    <property type="entry name" value="FtsX_ECD"/>
    <property type="match status" value="1"/>
</dbReference>
<dbReference type="PIRSF" id="PIRSF003097">
    <property type="entry name" value="FtsX"/>
    <property type="match status" value="1"/>
</dbReference>
<evidence type="ECO:0000256" key="9">
    <source>
        <dbReference type="ARBA" id="ARBA00023306"/>
    </source>
</evidence>
<dbReference type="NCBIfam" id="NF038347">
    <property type="entry name" value="FtsX_Gpos"/>
    <property type="match status" value="1"/>
</dbReference>
<organism evidence="14 15">
    <name type="scientific">Bianquea renquensis</name>
    <dbReference type="NCBI Taxonomy" id="2763661"/>
    <lineage>
        <taxon>Bacteria</taxon>
        <taxon>Bacillati</taxon>
        <taxon>Bacillota</taxon>
        <taxon>Clostridia</taxon>
        <taxon>Eubacteriales</taxon>
        <taxon>Bianqueaceae</taxon>
        <taxon>Bianquea</taxon>
    </lineage>
</organism>
<feature type="domain" description="ABC3 transporter permease C-terminal" evidence="12">
    <location>
        <begin position="181"/>
        <end position="291"/>
    </location>
</feature>
<comment type="function">
    <text evidence="10">Part of the ABC transporter FtsEX involved in asymmetric cellular division facilitating the initiation of sporulation.</text>
</comment>
<protein>
    <recommendedName>
        <fullName evidence="3 10">Cell division protein FtsX</fullName>
    </recommendedName>
</protein>
<comment type="subcellular location">
    <subcellularLocation>
        <location evidence="1">Cell membrane</location>
        <topology evidence="1">Multi-pass membrane protein</topology>
    </subcellularLocation>
</comment>
<dbReference type="Proteomes" id="UP000657006">
    <property type="component" value="Unassembled WGS sequence"/>
</dbReference>
<evidence type="ECO:0000259" key="13">
    <source>
        <dbReference type="Pfam" id="PF18075"/>
    </source>
</evidence>
<dbReference type="PROSITE" id="PS51257">
    <property type="entry name" value="PROKAR_LIPOPROTEIN"/>
    <property type="match status" value="1"/>
</dbReference>
<comment type="caution">
    <text evidence="14">The sequence shown here is derived from an EMBL/GenBank/DDBJ whole genome shotgun (WGS) entry which is preliminary data.</text>
</comment>
<feature type="transmembrane region" description="Helical" evidence="11">
    <location>
        <begin position="269"/>
        <end position="294"/>
    </location>
</feature>
<dbReference type="RefSeq" id="WP_177714702.1">
    <property type="nucleotide sequence ID" value="NZ_JACRSQ010000008.1"/>
</dbReference>
<evidence type="ECO:0000256" key="2">
    <source>
        <dbReference type="ARBA" id="ARBA00007379"/>
    </source>
</evidence>
<evidence type="ECO:0000256" key="7">
    <source>
        <dbReference type="ARBA" id="ARBA00022989"/>
    </source>
</evidence>
<dbReference type="PANTHER" id="PTHR47755">
    <property type="entry name" value="CELL DIVISION PROTEIN FTSX"/>
    <property type="match status" value="1"/>
</dbReference>